<dbReference type="InterPro" id="IPR039417">
    <property type="entry name" value="Peptidase_C1A_papain-like"/>
</dbReference>
<evidence type="ECO:0000256" key="6">
    <source>
        <dbReference type="ARBA" id="ARBA00023157"/>
    </source>
</evidence>
<keyword evidence="5" id="KW-0865">Zymogen</keyword>
<dbReference type="CDD" id="cd02248">
    <property type="entry name" value="Peptidase_C1A"/>
    <property type="match status" value="1"/>
</dbReference>
<comment type="similarity">
    <text evidence="1">Belongs to the peptidase C1 family.</text>
</comment>
<dbReference type="OrthoDB" id="10253408at2759"/>
<gene>
    <name evidence="10" type="primary">CATL_7</name>
    <name evidence="10" type="ORF">AVEN_235538_1</name>
</gene>
<accession>A0A4Y2A4J8</accession>
<keyword evidence="7" id="KW-0732">Signal</keyword>
<dbReference type="InterPro" id="IPR025660">
    <property type="entry name" value="Pept_his_AS"/>
</dbReference>
<dbReference type="EMBL" id="BGPR01000005">
    <property type="protein sequence ID" value="GBL74643.1"/>
    <property type="molecule type" value="Genomic_DNA"/>
</dbReference>
<evidence type="ECO:0000256" key="7">
    <source>
        <dbReference type="SAM" id="SignalP"/>
    </source>
</evidence>
<evidence type="ECO:0000256" key="1">
    <source>
        <dbReference type="ARBA" id="ARBA00008455"/>
    </source>
</evidence>
<dbReference type="InterPro" id="IPR000668">
    <property type="entry name" value="Peptidase_C1A_C"/>
</dbReference>
<feature type="chain" id="PRO_5021229166" evidence="7">
    <location>
        <begin position="18"/>
        <end position="329"/>
    </location>
</feature>
<dbReference type="Pfam" id="PF08246">
    <property type="entry name" value="Inhibitor_I29"/>
    <property type="match status" value="1"/>
</dbReference>
<dbReference type="PROSITE" id="PS51257">
    <property type="entry name" value="PROKAR_LIPOPROTEIN"/>
    <property type="match status" value="1"/>
</dbReference>
<evidence type="ECO:0000256" key="3">
    <source>
        <dbReference type="ARBA" id="ARBA00022801"/>
    </source>
</evidence>
<dbReference type="AlphaFoldDB" id="A0A4Y2A4J8"/>
<dbReference type="SMART" id="SM00848">
    <property type="entry name" value="Inhibitor_I29"/>
    <property type="match status" value="1"/>
</dbReference>
<evidence type="ECO:0000259" key="8">
    <source>
        <dbReference type="SMART" id="SM00645"/>
    </source>
</evidence>
<organism evidence="10 11">
    <name type="scientific">Araneus ventricosus</name>
    <name type="common">Orbweaver spider</name>
    <name type="synonym">Epeira ventricosa</name>
    <dbReference type="NCBI Taxonomy" id="182803"/>
    <lineage>
        <taxon>Eukaryota</taxon>
        <taxon>Metazoa</taxon>
        <taxon>Ecdysozoa</taxon>
        <taxon>Arthropoda</taxon>
        <taxon>Chelicerata</taxon>
        <taxon>Arachnida</taxon>
        <taxon>Araneae</taxon>
        <taxon>Araneomorphae</taxon>
        <taxon>Entelegynae</taxon>
        <taxon>Araneoidea</taxon>
        <taxon>Araneidae</taxon>
        <taxon>Araneus</taxon>
    </lineage>
</organism>
<dbReference type="Pfam" id="PF00112">
    <property type="entry name" value="Peptidase_C1"/>
    <property type="match status" value="1"/>
</dbReference>
<evidence type="ECO:0000259" key="9">
    <source>
        <dbReference type="SMART" id="SM00848"/>
    </source>
</evidence>
<evidence type="ECO:0000256" key="5">
    <source>
        <dbReference type="ARBA" id="ARBA00023145"/>
    </source>
</evidence>
<dbReference type="PRINTS" id="PR00705">
    <property type="entry name" value="PAPAIN"/>
</dbReference>
<evidence type="ECO:0000313" key="11">
    <source>
        <dbReference type="Proteomes" id="UP000499080"/>
    </source>
</evidence>
<dbReference type="InterPro" id="IPR013128">
    <property type="entry name" value="Peptidase_C1A"/>
</dbReference>
<comment type="caution">
    <text evidence="10">The sequence shown here is derived from an EMBL/GenBank/DDBJ whole genome shotgun (WGS) entry which is preliminary data.</text>
</comment>
<evidence type="ECO:0000313" key="10">
    <source>
        <dbReference type="EMBL" id="GBL74643.1"/>
    </source>
</evidence>
<dbReference type="Gene3D" id="3.90.70.10">
    <property type="entry name" value="Cysteine proteinases"/>
    <property type="match status" value="1"/>
</dbReference>
<evidence type="ECO:0000256" key="4">
    <source>
        <dbReference type="ARBA" id="ARBA00022807"/>
    </source>
</evidence>
<dbReference type="PANTHER" id="PTHR12411">
    <property type="entry name" value="CYSTEINE PROTEASE FAMILY C1-RELATED"/>
    <property type="match status" value="1"/>
</dbReference>
<keyword evidence="11" id="KW-1185">Reference proteome</keyword>
<dbReference type="InterPro" id="IPR038765">
    <property type="entry name" value="Papain-like_cys_pep_sf"/>
</dbReference>
<dbReference type="Proteomes" id="UP000499080">
    <property type="component" value="Unassembled WGS sequence"/>
</dbReference>
<keyword evidence="4" id="KW-0788">Thiol protease</keyword>
<keyword evidence="3" id="KW-0378">Hydrolase</keyword>
<keyword evidence="6" id="KW-1015">Disulfide bond</keyword>
<dbReference type="SMART" id="SM00645">
    <property type="entry name" value="Pept_C1"/>
    <property type="match status" value="1"/>
</dbReference>
<reference evidence="10 11" key="1">
    <citation type="journal article" date="2019" name="Sci. Rep.">
        <title>Orb-weaving spider Araneus ventricosus genome elucidates the spidroin gene catalogue.</title>
        <authorList>
            <person name="Kono N."/>
            <person name="Nakamura H."/>
            <person name="Ohtoshi R."/>
            <person name="Moran D.A.P."/>
            <person name="Shinohara A."/>
            <person name="Yoshida Y."/>
            <person name="Fujiwara M."/>
            <person name="Mori M."/>
            <person name="Tomita M."/>
            <person name="Arakawa K."/>
        </authorList>
    </citation>
    <scope>NUCLEOTIDE SEQUENCE [LARGE SCALE GENOMIC DNA]</scope>
</reference>
<dbReference type="FunFam" id="3.90.70.10:FF:000006">
    <property type="entry name" value="Cathepsin S"/>
    <property type="match status" value="1"/>
</dbReference>
<name>A0A4Y2A4J8_ARAVE</name>
<sequence length="329" mass="36717">MFRYLLLLGIIVASASACSFRPHDALWENYKIVFNKSYNSSEEPIRRRIWELSVLAVQTHNLEASLNMHSFTIGINHFSDRLMHEYVTMNGLKKVNRPSNSTFSSHFLAPENANYPDSVDWRKEGFVTGVKDQKDCGSCWAFSATGSLEGQHKRKTGKLVSLSEQNLIDCSTLEGNSGCNGGLIDYAFDYIKKHGIDTEKSYPYMAKDQQCHFNKQNVGAILTGYVDIPENDEEALKKAVATVGPVSVAINAKGYGFTFYKSGIYEVPKCDPNNLNHAVLIVGYGSENGKDYWILKNSWGTSWGEHGYAKFARNKNMCGIAALASYPLV</sequence>
<dbReference type="InterPro" id="IPR000169">
    <property type="entry name" value="Pept_cys_AS"/>
</dbReference>
<protein>
    <submittedName>
        <fullName evidence="10">Cathepsin L</fullName>
    </submittedName>
</protein>
<feature type="signal peptide" evidence="7">
    <location>
        <begin position="1"/>
        <end position="17"/>
    </location>
</feature>
<evidence type="ECO:0000256" key="2">
    <source>
        <dbReference type="ARBA" id="ARBA00022670"/>
    </source>
</evidence>
<dbReference type="PROSITE" id="PS00139">
    <property type="entry name" value="THIOL_PROTEASE_CYS"/>
    <property type="match status" value="1"/>
</dbReference>
<dbReference type="SUPFAM" id="SSF54001">
    <property type="entry name" value="Cysteine proteinases"/>
    <property type="match status" value="1"/>
</dbReference>
<proteinExistence type="inferred from homology"/>
<dbReference type="PROSITE" id="PS00639">
    <property type="entry name" value="THIOL_PROTEASE_HIS"/>
    <property type="match status" value="1"/>
</dbReference>
<feature type="domain" description="Cathepsin propeptide inhibitor" evidence="9">
    <location>
        <begin position="27"/>
        <end position="86"/>
    </location>
</feature>
<dbReference type="InterPro" id="IPR013201">
    <property type="entry name" value="Prot_inhib_I29"/>
</dbReference>
<dbReference type="GO" id="GO:0008234">
    <property type="term" value="F:cysteine-type peptidase activity"/>
    <property type="evidence" value="ECO:0007669"/>
    <property type="project" value="UniProtKB-KW"/>
</dbReference>
<dbReference type="GO" id="GO:0006508">
    <property type="term" value="P:proteolysis"/>
    <property type="evidence" value="ECO:0007669"/>
    <property type="project" value="UniProtKB-KW"/>
</dbReference>
<keyword evidence="2" id="KW-0645">Protease</keyword>
<feature type="domain" description="Peptidase C1A papain C-terminal" evidence="8">
    <location>
        <begin position="115"/>
        <end position="328"/>
    </location>
</feature>